<dbReference type="Gene3D" id="3.30.420.10">
    <property type="entry name" value="Ribonuclease H-like superfamily/Ribonuclease H"/>
    <property type="match status" value="1"/>
</dbReference>
<dbReference type="PANTHER" id="PTHR48475:SF1">
    <property type="entry name" value="RNASE H TYPE-1 DOMAIN-CONTAINING PROTEIN"/>
    <property type="match status" value="1"/>
</dbReference>
<dbReference type="Pfam" id="PF17921">
    <property type="entry name" value="Integrase_H2C2"/>
    <property type="match status" value="1"/>
</dbReference>
<evidence type="ECO:0000259" key="1">
    <source>
        <dbReference type="Pfam" id="PF17921"/>
    </source>
</evidence>
<dbReference type="PANTHER" id="PTHR48475">
    <property type="entry name" value="RIBONUCLEASE H"/>
    <property type="match status" value="1"/>
</dbReference>
<dbReference type="EMBL" id="OIVN01000062">
    <property type="protein sequence ID" value="SPC73531.1"/>
    <property type="molecule type" value="Genomic_DNA"/>
</dbReference>
<sequence>MSPIKFMRTFVSSDWRTPFLEYFIENVLPQTSQAATRLKKLATRYFVEGGILFRKGFHGDPLRCLSLAESQTVMKEAHSGECGEHQGKKRLYQLLLTLGYYWPTMKKDTGGLYLIGPINPSSGGYIWILVATEYFSKWVEAIPLRKATGAAVANFIREHIITRVADLEGLEEARELAQARSLRYHQKLADAYEKTLQTRIFAKGQMVLRAVDHVRRGLPSPSKFAPNWEGPYLIREAYDSGYYKLSTADGTTLADPINGKWLKRYYS</sequence>
<dbReference type="GO" id="GO:0003676">
    <property type="term" value="F:nucleic acid binding"/>
    <property type="evidence" value="ECO:0007669"/>
    <property type="project" value="InterPro"/>
</dbReference>
<protein>
    <recommendedName>
        <fullName evidence="1">Integrase zinc-binding domain-containing protein</fullName>
    </recommendedName>
</protein>
<accession>A0A2N9EFU8</accession>
<proteinExistence type="predicted"/>
<dbReference type="InterPro" id="IPR041588">
    <property type="entry name" value="Integrase_H2C2"/>
</dbReference>
<dbReference type="InterPro" id="IPR036397">
    <property type="entry name" value="RNaseH_sf"/>
</dbReference>
<dbReference type="SUPFAM" id="SSF53098">
    <property type="entry name" value="Ribonuclease H-like"/>
    <property type="match status" value="1"/>
</dbReference>
<reference evidence="2" key="1">
    <citation type="submission" date="2018-02" db="EMBL/GenBank/DDBJ databases">
        <authorList>
            <person name="Cohen D.B."/>
            <person name="Kent A.D."/>
        </authorList>
    </citation>
    <scope>NUCLEOTIDE SEQUENCE</scope>
</reference>
<organism evidence="2">
    <name type="scientific">Fagus sylvatica</name>
    <name type="common">Beechnut</name>
    <dbReference type="NCBI Taxonomy" id="28930"/>
    <lineage>
        <taxon>Eukaryota</taxon>
        <taxon>Viridiplantae</taxon>
        <taxon>Streptophyta</taxon>
        <taxon>Embryophyta</taxon>
        <taxon>Tracheophyta</taxon>
        <taxon>Spermatophyta</taxon>
        <taxon>Magnoliopsida</taxon>
        <taxon>eudicotyledons</taxon>
        <taxon>Gunneridae</taxon>
        <taxon>Pentapetalae</taxon>
        <taxon>rosids</taxon>
        <taxon>fabids</taxon>
        <taxon>Fagales</taxon>
        <taxon>Fagaceae</taxon>
        <taxon>Fagus</taxon>
    </lineage>
</organism>
<dbReference type="InterPro" id="IPR012337">
    <property type="entry name" value="RNaseH-like_sf"/>
</dbReference>
<dbReference type="AlphaFoldDB" id="A0A2N9EFU8"/>
<gene>
    <name evidence="2" type="ORF">FSB_LOCUS1413</name>
</gene>
<dbReference type="Gene3D" id="1.10.340.70">
    <property type="match status" value="1"/>
</dbReference>
<evidence type="ECO:0000313" key="2">
    <source>
        <dbReference type="EMBL" id="SPC73531.1"/>
    </source>
</evidence>
<feature type="domain" description="Integrase zinc-binding" evidence="1">
    <location>
        <begin position="70"/>
        <end position="108"/>
    </location>
</feature>
<name>A0A2N9EFU8_FAGSY</name>